<organism evidence="1 2">
    <name type="scientific">Oedothorax gibbosus</name>
    <dbReference type="NCBI Taxonomy" id="931172"/>
    <lineage>
        <taxon>Eukaryota</taxon>
        <taxon>Metazoa</taxon>
        <taxon>Ecdysozoa</taxon>
        <taxon>Arthropoda</taxon>
        <taxon>Chelicerata</taxon>
        <taxon>Arachnida</taxon>
        <taxon>Araneae</taxon>
        <taxon>Araneomorphae</taxon>
        <taxon>Entelegynae</taxon>
        <taxon>Araneoidea</taxon>
        <taxon>Linyphiidae</taxon>
        <taxon>Erigoninae</taxon>
        <taxon>Oedothorax</taxon>
    </lineage>
</organism>
<sequence length="67" mass="7558">MNRVVATTSQFNFPMAAETLLTRSKRRITGLATKDSSHEAYGYIQNPERQQRMLNVVESSLLLESLG</sequence>
<dbReference type="EMBL" id="JAFNEN010002196">
    <property type="protein sequence ID" value="KAG8172965.1"/>
    <property type="molecule type" value="Genomic_DNA"/>
</dbReference>
<accession>A0AAV6TLY2</accession>
<dbReference type="Proteomes" id="UP000827092">
    <property type="component" value="Unassembled WGS sequence"/>
</dbReference>
<reference evidence="1 2" key="1">
    <citation type="journal article" date="2022" name="Nat. Ecol. Evol.">
        <title>A masculinizing supergene underlies an exaggerated male reproductive morph in a spider.</title>
        <authorList>
            <person name="Hendrickx F."/>
            <person name="De Corte Z."/>
            <person name="Sonet G."/>
            <person name="Van Belleghem S.M."/>
            <person name="Kostlbacher S."/>
            <person name="Vangestel C."/>
        </authorList>
    </citation>
    <scope>NUCLEOTIDE SEQUENCE [LARGE SCALE GENOMIC DNA]</scope>
    <source>
        <strain evidence="1">W744_W776</strain>
    </source>
</reference>
<keyword evidence="2" id="KW-1185">Reference proteome</keyword>
<gene>
    <name evidence="1" type="ORF">JTE90_016952</name>
</gene>
<name>A0AAV6TLY2_9ARAC</name>
<comment type="caution">
    <text evidence="1">The sequence shown here is derived from an EMBL/GenBank/DDBJ whole genome shotgun (WGS) entry which is preliminary data.</text>
</comment>
<protein>
    <submittedName>
        <fullName evidence="1">Uncharacterized protein</fullName>
    </submittedName>
</protein>
<dbReference type="AlphaFoldDB" id="A0AAV6TLY2"/>
<evidence type="ECO:0000313" key="2">
    <source>
        <dbReference type="Proteomes" id="UP000827092"/>
    </source>
</evidence>
<evidence type="ECO:0000313" key="1">
    <source>
        <dbReference type="EMBL" id="KAG8172965.1"/>
    </source>
</evidence>
<proteinExistence type="predicted"/>